<proteinExistence type="predicted"/>
<evidence type="ECO:0000313" key="5">
    <source>
        <dbReference type="Proteomes" id="UP000813385"/>
    </source>
</evidence>
<name>A0A8K0THF8_9PEZI</name>
<feature type="compositionally biased region" description="Acidic residues" evidence="1">
    <location>
        <begin position="164"/>
        <end position="181"/>
    </location>
</feature>
<comment type="caution">
    <text evidence="4">The sequence shown here is derived from an EMBL/GenBank/DDBJ whole genome shotgun (WGS) entry which is preliminary data.</text>
</comment>
<reference evidence="4" key="1">
    <citation type="journal article" date="2021" name="Nat. Commun.">
        <title>Genetic determinants of endophytism in the Arabidopsis root mycobiome.</title>
        <authorList>
            <person name="Mesny F."/>
            <person name="Miyauchi S."/>
            <person name="Thiergart T."/>
            <person name="Pickel B."/>
            <person name="Atanasova L."/>
            <person name="Karlsson M."/>
            <person name="Huettel B."/>
            <person name="Barry K.W."/>
            <person name="Haridas S."/>
            <person name="Chen C."/>
            <person name="Bauer D."/>
            <person name="Andreopoulos W."/>
            <person name="Pangilinan J."/>
            <person name="LaButti K."/>
            <person name="Riley R."/>
            <person name="Lipzen A."/>
            <person name="Clum A."/>
            <person name="Drula E."/>
            <person name="Henrissat B."/>
            <person name="Kohler A."/>
            <person name="Grigoriev I.V."/>
            <person name="Martin F.M."/>
            <person name="Hacquard S."/>
        </authorList>
    </citation>
    <scope>NUCLEOTIDE SEQUENCE</scope>
    <source>
        <strain evidence="4">MPI-CAGE-AT-0016</strain>
    </source>
</reference>
<dbReference type="InterPro" id="IPR055343">
    <property type="entry name" value="CREG_beta-barrel"/>
</dbReference>
<accession>A0A8K0THF8</accession>
<protein>
    <submittedName>
        <fullName evidence="4">Pyridoxamine 5'-phosphate oxidase-domain-containing protein</fullName>
    </submittedName>
</protein>
<feature type="chain" id="PRO_5035434023" evidence="2">
    <location>
        <begin position="17"/>
        <end position="301"/>
    </location>
</feature>
<dbReference type="PANTHER" id="PTHR37273:SF1">
    <property type="entry name" value="ADL397C-AP"/>
    <property type="match status" value="1"/>
</dbReference>
<dbReference type="InterPro" id="IPR012349">
    <property type="entry name" value="Split_barrel_FMN-bd"/>
</dbReference>
<dbReference type="Gene3D" id="2.30.110.10">
    <property type="entry name" value="Electron Transport, Fmn-binding Protein, Chain A"/>
    <property type="match status" value="1"/>
</dbReference>
<feature type="region of interest" description="Disordered" evidence="1">
    <location>
        <begin position="164"/>
        <end position="183"/>
    </location>
</feature>
<dbReference type="EMBL" id="JAGPXD010000004">
    <property type="protein sequence ID" value="KAH7358498.1"/>
    <property type="molecule type" value="Genomic_DNA"/>
</dbReference>
<evidence type="ECO:0000313" key="4">
    <source>
        <dbReference type="EMBL" id="KAH7358498.1"/>
    </source>
</evidence>
<dbReference type="SUPFAM" id="SSF50475">
    <property type="entry name" value="FMN-binding split barrel"/>
    <property type="match status" value="1"/>
</dbReference>
<feature type="domain" description="CREG-like beta-barrel" evidence="3">
    <location>
        <begin position="46"/>
        <end position="267"/>
    </location>
</feature>
<gene>
    <name evidence="4" type="ORF">B0T11DRAFT_284581</name>
</gene>
<evidence type="ECO:0000256" key="2">
    <source>
        <dbReference type="SAM" id="SignalP"/>
    </source>
</evidence>
<dbReference type="Proteomes" id="UP000813385">
    <property type="component" value="Unassembled WGS sequence"/>
</dbReference>
<organism evidence="4 5">
    <name type="scientific">Plectosphaerella cucumerina</name>
    <dbReference type="NCBI Taxonomy" id="40658"/>
    <lineage>
        <taxon>Eukaryota</taxon>
        <taxon>Fungi</taxon>
        <taxon>Dikarya</taxon>
        <taxon>Ascomycota</taxon>
        <taxon>Pezizomycotina</taxon>
        <taxon>Sordariomycetes</taxon>
        <taxon>Hypocreomycetidae</taxon>
        <taxon>Glomerellales</taxon>
        <taxon>Plectosphaerellaceae</taxon>
        <taxon>Plectosphaerella</taxon>
    </lineage>
</organism>
<dbReference type="Pfam" id="PF13883">
    <property type="entry name" value="CREG_beta-barrel"/>
    <property type="match status" value="1"/>
</dbReference>
<evidence type="ECO:0000256" key="1">
    <source>
        <dbReference type="SAM" id="MobiDB-lite"/>
    </source>
</evidence>
<sequence>MKSSILFSGLAAAASAFELDAHPPHPEYIFENPVSAASLGFKIPSSYESAIMGRRILALTKLGDLATVFPAPKQEDVSEQGWRRPEGLDGAPIGMMDYVADCEEVGNPTVLAISIATSFRNAQAGSNISVSMRWTPPHPPSNRMGSVSATGGLLDGLKRILFGGDDDEDHGDDGDDSDDAPIDTVPYSAANLPRFSLIGYVEKIHPSDDEAKALSECFVKKHRDAKYWLPGNRVHQSEWARIVVTSVYFVGGFGDRAYIGWIPIEEWNSVTREEWEAIRLPGEKEGWKEWSVAQSWTGSDL</sequence>
<feature type="signal peptide" evidence="2">
    <location>
        <begin position="1"/>
        <end position="16"/>
    </location>
</feature>
<dbReference type="PANTHER" id="PTHR37273">
    <property type="entry name" value="CHROMOSOME 8, WHOLE GENOME SHOTGUN SEQUENCE"/>
    <property type="match status" value="1"/>
</dbReference>
<dbReference type="OrthoDB" id="2138282at2759"/>
<keyword evidence="2" id="KW-0732">Signal</keyword>
<evidence type="ECO:0000259" key="3">
    <source>
        <dbReference type="Pfam" id="PF13883"/>
    </source>
</evidence>
<keyword evidence="5" id="KW-1185">Reference proteome</keyword>
<dbReference type="AlphaFoldDB" id="A0A8K0THF8"/>